<accession>A0ABD2PR86</accession>
<protein>
    <submittedName>
        <fullName evidence="2">Uncharacterized protein</fullName>
    </submittedName>
</protein>
<evidence type="ECO:0000313" key="2">
    <source>
        <dbReference type="EMBL" id="KAL3308966.1"/>
    </source>
</evidence>
<feature type="region of interest" description="Disordered" evidence="1">
    <location>
        <begin position="254"/>
        <end position="282"/>
    </location>
</feature>
<proteinExistence type="predicted"/>
<keyword evidence="3" id="KW-1185">Reference proteome</keyword>
<organism evidence="2 3">
    <name type="scientific">Cichlidogyrus casuarinus</name>
    <dbReference type="NCBI Taxonomy" id="1844966"/>
    <lineage>
        <taxon>Eukaryota</taxon>
        <taxon>Metazoa</taxon>
        <taxon>Spiralia</taxon>
        <taxon>Lophotrochozoa</taxon>
        <taxon>Platyhelminthes</taxon>
        <taxon>Monogenea</taxon>
        <taxon>Monopisthocotylea</taxon>
        <taxon>Dactylogyridea</taxon>
        <taxon>Ancyrocephalidae</taxon>
        <taxon>Cichlidogyrus</taxon>
    </lineage>
</organism>
<sequence>MVTRLAASVVFGRRRDEGKRKALSNSVDFASTERCSKCQRKQTGLTSRDSMILSRTLNSRTGVQSGQTTPACMSRTFNQSFCAASNNYVNFQFHNLQKSGVLSSGMDSSCITSPRIPQYTPTKKASLSTPSPNPFPLFRLMSHRKGSGERLDSRVDGCAKRTSVTAEAVSNGSPLVRESKPPFGRSNKPDMSPVSTFLQLVKTNFNKLVDKSTKPPIAPGTVLARTPSSKSLGPLKTHPMVNAAVTAMSEGLALDSDGLDSPRSSILNLGSPRRTKPPSVSE</sequence>
<evidence type="ECO:0000313" key="3">
    <source>
        <dbReference type="Proteomes" id="UP001626550"/>
    </source>
</evidence>
<evidence type="ECO:0000256" key="1">
    <source>
        <dbReference type="SAM" id="MobiDB-lite"/>
    </source>
</evidence>
<gene>
    <name evidence="2" type="ORF">Ciccas_012495</name>
</gene>
<comment type="caution">
    <text evidence="2">The sequence shown here is derived from an EMBL/GenBank/DDBJ whole genome shotgun (WGS) entry which is preliminary data.</text>
</comment>
<feature type="region of interest" description="Disordered" evidence="1">
    <location>
        <begin position="169"/>
        <end position="191"/>
    </location>
</feature>
<dbReference type="Proteomes" id="UP001626550">
    <property type="component" value="Unassembled WGS sequence"/>
</dbReference>
<dbReference type="AlphaFoldDB" id="A0ABD2PR86"/>
<dbReference type="EMBL" id="JBJKFK010004477">
    <property type="protein sequence ID" value="KAL3308966.1"/>
    <property type="molecule type" value="Genomic_DNA"/>
</dbReference>
<reference evidence="2 3" key="1">
    <citation type="submission" date="2024-11" db="EMBL/GenBank/DDBJ databases">
        <title>Adaptive evolution of stress response genes in parasites aligns with host niche diversity.</title>
        <authorList>
            <person name="Hahn C."/>
            <person name="Resl P."/>
        </authorList>
    </citation>
    <scope>NUCLEOTIDE SEQUENCE [LARGE SCALE GENOMIC DNA]</scope>
    <source>
        <strain evidence="2">EGGRZ-B1_66</strain>
        <tissue evidence="2">Body</tissue>
    </source>
</reference>
<name>A0ABD2PR86_9PLAT</name>